<evidence type="ECO:0000313" key="2">
    <source>
        <dbReference type="Proteomes" id="UP000487989"/>
    </source>
</evidence>
<dbReference type="Proteomes" id="UP000487989">
    <property type="component" value="Unassembled WGS sequence"/>
</dbReference>
<dbReference type="EMBL" id="WCTJ01000039">
    <property type="protein sequence ID" value="KAB4248361.1"/>
    <property type="molecule type" value="Genomic_DNA"/>
</dbReference>
<protein>
    <recommendedName>
        <fullName evidence="3">Lipoprotein</fullName>
    </recommendedName>
</protein>
<sequence length="69" mass="7820">MKAIIFSITVFTVSIFFSCNNNTPETDASWKAYCAAYNVNTDTPTEEQETYFLDCWCGSVEEEEALSNK</sequence>
<proteinExistence type="predicted"/>
<name>A0A6I0LBI3_BACUN</name>
<gene>
    <name evidence="1" type="ORF">GAP48_18595</name>
</gene>
<accession>A0A6I0LBI3</accession>
<reference evidence="1 2" key="1">
    <citation type="journal article" date="2019" name="Nat. Med.">
        <title>A library of human gut bacterial isolates paired with longitudinal multiomics data enables mechanistic microbiome research.</title>
        <authorList>
            <person name="Poyet M."/>
            <person name="Groussin M."/>
            <person name="Gibbons S.M."/>
            <person name="Avila-Pacheco J."/>
            <person name="Jiang X."/>
            <person name="Kearney S.M."/>
            <person name="Perrotta A.R."/>
            <person name="Berdy B."/>
            <person name="Zhao S."/>
            <person name="Lieberman T.D."/>
            <person name="Swanson P.K."/>
            <person name="Smith M."/>
            <person name="Roesemann S."/>
            <person name="Alexander J.E."/>
            <person name="Rich S.A."/>
            <person name="Livny J."/>
            <person name="Vlamakis H."/>
            <person name="Clish C."/>
            <person name="Bullock K."/>
            <person name="Deik A."/>
            <person name="Scott J."/>
            <person name="Pierce K.A."/>
            <person name="Xavier R.J."/>
            <person name="Alm E.J."/>
        </authorList>
    </citation>
    <scope>NUCLEOTIDE SEQUENCE [LARGE SCALE GENOMIC DNA]</scope>
    <source>
        <strain evidence="1 2">BIOML-A3</strain>
    </source>
</reference>
<dbReference type="PROSITE" id="PS51257">
    <property type="entry name" value="PROKAR_LIPOPROTEIN"/>
    <property type="match status" value="1"/>
</dbReference>
<dbReference type="AlphaFoldDB" id="A0A6I0LBI3"/>
<organism evidence="1 2">
    <name type="scientific">Bacteroides uniformis</name>
    <dbReference type="NCBI Taxonomy" id="820"/>
    <lineage>
        <taxon>Bacteria</taxon>
        <taxon>Pseudomonadati</taxon>
        <taxon>Bacteroidota</taxon>
        <taxon>Bacteroidia</taxon>
        <taxon>Bacteroidales</taxon>
        <taxon>Bacteroidaceae</taxon>
        <taxon>Bacteroides</taxon>
    </lineage>
</organism>
<comment type="caution">
    <text evidence="1">The sequence shown here is derived from an EMBL/GenBank/DDBJ whole genome shotgun (WGS) entry which is preliminary data.</text>
</comment>
<evidence type="ECO:0000313" key="1">
    <source>
        <dbReference type="EMBL" id="KAB4248361.1"/>
    </source>
</evidence>
<dbReference type="RefSeq" id="WP_151882055.1">
    <property type="nucleotide sequence ID" value="NZ_WCTH01000011.1"/>
</dbReference>
<evidence type="ECO:0008006" key="3">
    <source>
        <dbReference type="Google" id="ProtNLM"/>
    </source>
</evidence>